<dbReference type="Proteomes" id="UP000807504">
    <property type="component" value="Unassembled WGS sequence"/>
</dbReference>
<protein>
    <submittedName>
        <fullName evidence="1">Uncharacterized protein</fullName>
    </submittedName>
</protein>
<dbReference type="EMBL" id="JABXBU010002228">
    <property type="protein sequence ID" value="KAF8771740.1"/>
    <property type="molecule type" value="Genomic_DNA"/>
</dbReference>
<reference evidence="1" key="1">
    <citation type="journal article" date="2020" name="bioRxiv">
        <title>Chromosome-level reference genome of the European wasp spider Argiope bruennichi: a resource for studies on range expansion and evolutionary adaptation.</title>
        <authorList>
            <person name="Sheffer M.M."/>
            <person name="Hoppe A."/>
            <person name="Krehenwinkel H."/>
            <person name="Uhl G."/>
            <person name="Kuss A.W."/>
            <person name="Jensen L."/>
            <person name="Jensen C."/>
            <person name="Gillespie R.G."/>
            <person name="Hoff K.J."/>
            <person name="Prost S."/>
        </authorList>
    </citation>
    <scope>NUCLEOTIDE SEQUENCE</scope>
</reference>
<name>A0A8T0EGG7_ARGBR</name>
<evidence type="ECO:0000313" key="2">
    <source>
        <dbReference type="Proteomes" id="UP000807504"/>
    </source>
</evidence>
<accession>A0A8T0EGG7</accession>
<organism evidence="1 2">
    <name type="scientific">Argiope bruennichi</name>
    <name type="common">Wasp spider</name>
    <name type="synonym">Aranea bruennichi</name>
    <dbReference type="NCBI Taxonomy" id="94029"/>
    <lineage>
        <taxon>Eukaryota</taxon>
        <taxon>Metazoa</taxon>
        <taxon>Ecdysozoa</taxon>
        <taxon>Arthropoda</taxon>
        <taxon>Chelicerata</taxon>
        <taxon>Arachnida</taxon>
        <taxon>Araneae</taxon>
        <taxon>Araneomorphae</taxon>
        <taxon>Entelegynae</taxon>
        <taxon>Araneoidea</taxon>
        <taxon>Araneidae</taxon>
        <taxon>Argiope</taxon>
    </lineage>
</organism>
<reference evidence="1" key="2">
    <citation type="submission" date="2020-06" db="EMBL/GenBank/DDBJ databases">
        <authorList>
            <person name="Sheffer M."/>
        </authorList>
    </citation>
    <scope>NUCLEOTIDE SEQUENCE</scope>
</reference>
<proteinExistence type="predicted"/>
<evidence type="ECO:0000313" key="1">
    <source>
        <dbReference type="EMBL" id="KAF8771740.1"/>
    </source>
</evidence>
<sequence>MDDSKVCHNQILPFHGTDCVKLILFQRNVYKFTIKSNDPLKKILQDYGEIQVQHELENLLVTKERSTKAYSIILSMLRNLLQNELYSEPEHQFLLTFLDNNQKVTESSHIVENIHKERIHNSDNSSDILIVDSEITEIKERLPTNGDFENAAKKLKVCKMEEERLKKLSDIPILEIPKVQNPKEHTKKEKGILFRIFRYIFG</sequence>
<keyword evidence="2" id="KW-1185">Reference proteome</keyword>
<dbReference type="AlphaFoldDB" id="A0A8T0EGG7"/>
<comment type="caution">
    <text evidence="1">The sequence shown here is derived from an EMBL/GenBank/DDBJ whole genome shotgun (WGS) entry which is preliminary data.</text>
</comment>
<gene>
    <name evidence="1" type="ORF">HNY73_019118</name>
</gene>